<protein>
    <submittedName>
        <fullName evidence="1">Uncharacterized protein</fullName>
    </submittedName>
</protein>
<name>A0A1Q6DVD9_METT1</name>
<dbReference type="Proteomes" id="UP000185744">
    <property type="component" value="Unassembled WGS sequence"/>
</dbReference>
<accession>A0A1Q6DVD9</accession>
<comment type="caution">
    <text evidence="1">The sequence shown here is derived from an EMBL/GenBank/DDBJ whole genome shotgun (WGS) entry which is preliminary data.</text>
</comment>
<gene>
    <name evidence="1" type="ORF">BTN85_0813</name>
</gene>
<proteinExistence type="predicted"/>
<dbReference type="InParanoid" id="A0A1Q6DVD9"/>
<evidence type="ECO:0000313" key="1">
    <source>
        <dbReference type="EMBL" id="OKY78324.1"/>
    </source>
</evidence>
<organism evidence="1 2">
    <name type="scientific">Methanohalarchaeum thermophilum</name>
    <dbReference type="NCBI Taxonomy" id="1903181"/>
    <lineage>
        <taxon>Archaea</taxon>
        <taxon>Methanobacteriati</taxon>
        <taxon>Methanobacteriota</taxon>
        <taxon>Methanonatronarchaeia</taxon>
        <taxon>Methanonatronarchaeales</taxon>
        <taxon>Methanonatronarchaeaceae</taxon>
        <taxon>Candidatus Methanohalarchaeum</taxon>
    </lineage>
</organism>
<reference evidence="1" key="1">
    <citation type="submission" date="2016-12" db="EMBL/GenBank/DDBJ databases">
        <title>Discovery of methanogenic haloarchaea.</title>
        <authorList>
            <person name="Sorokin D.Y."/>
            <person name="Makarova K.S."/>
            <person name="Abbas B."/>
            <person name="Ferrer M."/>
            <person name="Golyshin P.N."/>
        </authorList>
    </citation>
    <scope>NUCLEOTIDE SEQUENCE [LARGE SCALE GENOMIC DNA]</scope>
    <source>
        <strain evidence="1">HMET1</strain>
    </source>
</reference>
<dbReference type="STRING" id="1903181.BTN85_0813"/>
<dbReference type="AlphaFoldDB" id="A0A1Q6DVD9"/>
<evidence type="ECO:0000313" key="2">
    <source>
        <dbReference type="Proteomes" id="UP000185744"/>
    </source>
</evidence>
<sequence length="105" mass="12222">MSDGDGSDYDKVVFVEGDLGGMEMVFEFWLSNNLYFGLGVRVCEGCSCFRVRVFDALPSTDFRLLLSEDRIEVGVMDPSIEERRFFLNYSIKFNLWKRFGYIKTK</sequence>
<keyword evidence="2" id="KW-1185">Reference proteome</keyword>
<dbReference type="EMBL" id="MSDW01000001">
    <property type="protein sequence ID" value="OKY78324.1"/>
    <property type="molecule type" value="Genomic_DNA"/>
</dbReference>